<comment type="caution">
    <text evidence="2">The sequence shown here is derived from an EMBL/GenBank/DDBJ whole genome shotgun (WGS) entry which is preliminary data.</text>
</comment>
<evidence type="ECO:0000313" key="3">
    <source>
        <dbReference type="Proteomes" id="UP000189462"/>
    </source>
</evidence>
<dbReference type="Proteomes" id="UP000189462">
    <property type="component" value="Unassembled WGS sequence"/>
</dbReference>
<evidence type="ECO:0000256" key="1">
    <source>
        <dbReference type="SAM" id="Phobius"/>
    </source>
</evidence>
<feature type="transmembrane region" description="Helical" evidence="1">
    <location>
        <begin position="62"/>
        <end position="83"/>
    </location>
</feature>
<protein>
    <submittedName>
        <fullName evidence="2">Uncharacterized protein</fullName>
    </submittedName>
</protein>
<organism evidence="2 3">
    <name type="scientific">Thioalkalivibrio denitrificans</name>
    <dbReference type="NCBI Taxonomy" id="108003"/>
    <lineage>
        <taxon>Bacteria</taxon>
        <taxon>Pseudomonadati</taxon>
        <taxon>Pseudomonadota</taxon>
        <taxon>Gammaproteobacteria</taxon>
        <taxon>Chromatiales</taxon>
        <taxon>Ectothiorhodospiraceae</taxon>
        <taxon>Thioalkalivibrio</taxon>
    </lineage>
</organism>
<accession>A0A1V3NI96</accession>
<name>A0A1V3NI96_9GAMM</name>
<gene>
    <name evidence="2" type="ORF">B1C78_08085</name>
</gene>
<dbReference type="OrthoDB" id="6159820at2"/>
<keyword evidence="1" id="KW-1133">Transmembrane helix</keyword>
<dbReference type="AlphaFoldDB" id="A0A1V3NI96"/>
<keyword evidence="1" id="KW-0812">Transmembrane</keyword>
<proteinExistence type="predicted"/>
<keyword evidence="3" id="KW-1185">Reference proteome</keyword>
<feature type="transmembrane region" description="Helical" evidence="1">
    <location>
        <begin position="95"/>
        <end position="116"/>
    </location>
</feature>
<keyword evidence="1" id="KW-0472">Membrane</keyword>
<feature type="transmembrane region" description="Helical" evidence="1">
    <location>
        <begin position="29"/>
        <end position="47"/>
    </location>
</feature>
<feature type="transmembrane region" description="Helical" evidence="1">
    <location>
        <begin position="122"/>
        <end position="141"/>
    </location>
</feature>
<dbReference type="RefSeq" id="WP_077278644.1">
    <property type="nucleotide sequence ID" value="NZ_MVBK01000044.1"/>
</dbReference>
<reference evidence="2 3" key="1">
    <citation type="submission" date="2017-02" db="EMBL/GenBank/DDBJ databases">
        <title>Genomic diversity within the haloalkaliphilic genus Thioalkalivibrio.</title>
        <authorList>
            <person name="Ahn A.-C."/>
            <person name="Meier-Kolthoff J."/>
            <person name="Overmars L."/>
            <person name="Richter M."/>
            <person name="Woyke T."/>
            <person name="Sorokin D.Y."/>
            <person name="Muyzer G."/>
        </authorList>
    </citation>
    <scope>NUCLEOTIDE SEQUENCE [LARGE SCALE GENOMIC DNA]</scope>
    <source>
        <strain evidence="2 3">ALJD</strain>
    </source>
</reference>
<dbReference type="EMBL" id="MVBK01000044">
    <property type="protein sequence ID" value="OOG24775.1"/>
    <property type="molecule type" value="Genomic_DNA"/>
</dbReference>
<feature type="transmembrane region" description="Helical" evidence="1">
    <location>
        <begin position="239"/>
        <end position="262"/>
    </location>
</feature>
<sequence>MPLKETALPASAGDSHQLAPERPDLSDRVLIRLVAGLCIGLVAYLLLKPFLPEAWHRPGSPMLQSAAIVGSLMLLSPFAFWLGKRTGLSAVPNRLYVIHVIASTAGIFLVAIHAFAGFRGPPLFIVFCLVLLVVTGFIGRVRLSAPMAATFGSKSAAFRPVPAHLKEEIRDIIRQKASLLQRLDPQAQEALFSVTLHHWIRAPRLSLAYQRLALKEARLTGQRASVPPVQAWWRLLHILLAWAFLIALLTHAALVTFLPGYVAGDGEVYWWHLGGT</sequence>
<evidence type="ECO:0000313" key="2">
    <source>
        <dbReference type="EMBL" id="OOG24775.1"/>
    </source>
</evidence>
<dbReference type="STRING" id="108003.B1C78_08085"/>